<name>A0A4Q7YYL4_9BACT</name>
<dbReference type="PROSITE" id="PS50929">
    <property type="entry name" value="ABC_TM1F"/>
    <property type="match status" value="1"/>
</dbReference>
<keyword evidence="17" id="KW-1185">Reference proteome</keyword>
<evidence type="ECO:0000256" key="10">
    <source>
        <dbReference type="ARBA" id="ARBA00023136"/>
    </source>
</evidence>
<feature type="transmembrane region" description="Helical" evidence="13">
    <location>
        <begin position="281"/>
        <end position="300"/>
    </location>
</feature>
<comment type="caution">
    <text evidence="16">The sequence shown here is derived from an EMBL/GenBank/DDBJ whole genome shotgun (WGS) entry which is preliminary data.</text>
</comment>
<dbReference type="CDD" id="cd18541">
    <property type="entry name" value="ABC_6TM_TmrB_like"/>
    <property type="match status" value="1"/>
</dbReference>
<evidence type="ECO:0000259" key="15">
    <source>
        <dbReference type="PROSITE" id="PS50929"/>
    </source>
</evidence>
<dbReference type="GO" id="GO:0005524">
    <property type="term" value="F:ATP binding"/>
    <property type="evidence" value="ECO:0007669"/>
    <property type="project" value="UniProtKB-KW"/>
</dbReference>
<evidence type="ECO:0000256" key="11">
    <source>
        <dbReference type="ARBA" id="ARBA00034018"/>
    </source>
</evidence>
<comment type="similarity">
    <text evidence="2">Belongs to the ABC transporter superfamily. Drug exporter-2 (TC 3.A.1.117) family.</text>
</comment>
<dbReference type="GO" id="GO:0015421">
    <property type="term" value="F:ABC-type oligopeptide transporter activity"/>
    <property type="evidence" value="ECO:0007669"/>
    <property type="project" value="TreeGrafter"/>
</dbReference>
<dbReference type="PANTHER" id="PTHR43394">
    <property type="entry name" value="ATP-DEPENDENT PERMEASE MDL1, MITOCHONDRIAL"/>
    <property type="match status" value="1"/>
</dbReference>
<dbReference type="Proteomes" id="UP000292958">
    <property type="component" value="Unassembled WGS sequence"/>
</dbReference>
<evidence type="ECO:0000313" key="17">
    <source>
        <dbReference type="Proteomes" id="UP000292958"/>
    </source>
</evidence>
<dbReference type="SUPFAM" id="SSF90123">
    <property type="entry name" value="ABC transporter transmembrane region"/>
    <property type="match status" value="1"/>
</dbReference>
<evidence type="ECO:0000256" key="7">
    <source>
        <dbReference type="ARBA" id="ARBA00022741"/>
    </source>
</evidence>
<feature type="transmembrane region" description="Helical" evidence="13">
    <location>
        <begin position="236"/>
        <end position="261"/>
    </location>
</feature>
<feature type="domain" description="ABC transmembrane type-1" evidence="15">
    <location>
        <begin position="20"/>
        <end position="302"/>
    </location>
</feature>
<evidence type="ECO:0000256" key="13">
    <source>
        <dbReference type="SAM" id="Phobius"/>
    </source>
</evidence>
<organism evidence="16 17">
    <name type="scientific">Edaphobacter modestus</name>
    <dbReference type="NCBI Taxonomy" id="388466"/>
    <lineage>
        <taxon>Bacteria</taxon>
        <taxon>Pseudomonadati</taxon>
        <taxon>Acidobacteriota</taxon>
        <taxon>Terriglobia</taxon>
        <taxon>Terriglobales</taxon>
        <taxon>Acidobacteriaceae</taxon>
        <taxon>Edaphobacter</taxon>
    </lineage>
</organism>
<evidence type="ECO:0000256" key="6">
    <source>
        <dbReference type="ARBA" id="ARBA00022692"/>
    </source>
</evidence>
<dbReference type="InterPro" id="IPR003593">
    <property type="entry name" value="AAA+_ATPase"/>
</dbReference>
<dbReference type="AlphaFoldDB" id="A0A4Q7YYL4"/>
<dbReference type="SMART" id="SM00382">
    <property type="entry name" value="AAA"/>
    <property type="match status" value="1"/>
</dbReference>
<proteinExistence type="inferred from homology"/>
<dbReference type="EC" id="7.6.2.2" evidence="3"/>
<dbReference type="OrthoDB" id="9770415at2"/>
<evidence type="ECO:0000256" key="9">
    <source>
        <dbReference type="ARBA" id="ARBA00022989"/>
    </source>
</evidence>
<dbReference type="Pfam" id="PF00664">
    <property type="entry name" value="ABC_membrane"/>
    <property type="match status" value="1"/>
</dbReference>
<dbReference type="FunFam" id="1.20.1560.10:FF:000011">
    <property type="entry name" value="Multidrug ABC transporter ATP-binding protein"/>
    <property type="match status" value="1"/>
</dbReference>
<protein>
    <recommendedName>
        <fullName evidence="12">Multidrug resistance-like ATP-binding protein MdlA</fullName>
        <ecNumber evidence="3">7.6.2.2</ecNumber>
    </recommendedName>
</protein>
<evidence type="ECO:0000256" key="4">
    <source>
        <dbReference type="ARBA" id="ARBA00022448"/>
    </source>
</evidence>
<dbReference type="Gene3D" id="3.40.50.300">
    <property type="entry name" value="P-loop containing nucleotide triphosphate hydrolases"/>
    <property type="match status" value="1"/>
</dbReference>
<dbReference type="Gene3D" id="1.20.1560.10">
    <property type="entry name" value="ABC transporter type 1, transmembrane domain"/>
    <property type="match status" value="1"/>
</dbReference>
<dbReference type="EMBL" id="SHKW01000001">
    <property type="protein sequence ID" value="RZU42977.1"/>
    <property type="molecule type" value="Genomic_DNA"/>
</dbReference>
<accession>A0A4Q7YYL4</accession>
<evidence type="ECO:0000256" key="1">
    <source>
        <dbReference type="ARBA" id="ARBA00004651"/>
    </source>
</evidence>
<dbReference type="Pfam" id="PF00005">
    <property type="entry name" value="ABC_tran"/>
    <property type="match status" value="1"/>
</dbReference>
<feature type="transmembrane region" description="Helical" evidence="13">
    <location>
        <begin position="21"/>
        <end position="44"/>
    </location>
</feature>
<keyword evidence="4" id="KW-0813">Transport</keyword>
<keyword evidence="6 13" id="KW-0812">Transmembrane</keyword>
<keyword evidence="5" id="KW-1003">Cell membrane</keyword>
<evidence type="ECO:0000256" key="3">
    <source>
        <dbReference type="ARBA" id="ARBA00012191"/>
    </source>
</evidence>
<dbReference type="GO" id="GO:0016887">
    <property type="term" value="F:ATP hydrolysis activity"/>
    <property type="evidence" value="ECO:0007669"/>
    <property type="project" value="InterPro"/>
</dbReference>
<gene>
    <name evidence="16" type="ORF">BDD14_4578</name>
</gene>
<dbReference type="SUPFAM" id="SSF52540">
    <property type="entry name" value="P-loop containing nucleoside triphosphate hydrolases"/>
    <property type="match status" value="1"/>
</dbReference>
<evidence type="ECO:0000256" key="12">
    <source>
        <dbReference type="ARBA" id="ARBA00074518"/>
    </source>
</evidence>
<dbReference type="InterPro" id="IPR003439">
    <property type="entry name" value="ABC_transporter-like_ATP-bd"/>
</dbReference>
<comment type="subcellular location">
    <subcellularLocation>
        <location evidence="1">Cell membrane</location>
        <topology evidence="1">Multi-pass membrane protein</topology>
    </subcellularLocation>
</comment>
<dbReference type="InterPro" id="IPR011527">
    <property type="entry name" value="ABC1_TM_dom"/>
</dbReference>
<evidence type="ECO:0000256" key="8">
    <source>
        <dbReference type="ARBA" id="ARBA00022840"/>
    </source>
</evidence>
<dbReference type="PANTHER" id="PTHR43394:SF1">
    <property type="entry name" value="ATP-BINDING CASSETTE SUB-FAMILY B MEMBER 10, MITOCHONDRIAL"/>
    <property type="match status" value="1"/>
</dbReference>
<feature type="transmembrane region" description="Helical" evidence="13">
    <location>
        <begin position="56"/>
        <end position="76"/>
    </location>
</feature>
<feature type="transmembrane region" description="Helical" evidence="13">
    <location>
        <begin position="134"/>
        <end position="153"/>
    </location>
</feature>
<evidence type="ECO:0000313" key="16">
    <source>
        <dbReference type="EMBL" id="RZU42977.1"/>
    </source>
</evidence>
<dbReference type="GO" id="GO:0005886">
    <property type="term" value="C:plasma membrane"/>
    <property type="evidence" value="ECO:0007669"/>
    <property type="project" value="UniProtKB-SubCell"/>
</dbReference>
<keyword evidence="9 13" id="KW-1133">Transmembrane helix</keyword>
<comment type="catalytic activity">
    <reaction evidence="11">
        <text>ATP + H2O + xenobioticSide 1 = ADP + phosphate + xenobioticSide 2.</text>
        <dbReference type="EC" id="7.6.2.2"/>
    </reaction>
</comment>
<evidence type="ECO:0000259" key="14">
    <source>
        <dbReference type="PROSITE" id="PS50893"/>
    </source>
</evidence>
<evidence type="ECO:0000256" key="5">
    <source>
        <dbReference type="ARBA" id="ARBA00022475"/>
    </source>
</evidence>
<keyword evidence="10 13" id="KW-0472">Membrane</keyword>
<dbReference type="InterPro" id="IPR036640">
    <property type="entry name" value="ABC1_TM_sf"/>
</dbReference>
<dbReference type="GO" id="GO:0008559">
    <property type="term" value="F:ABC-type xenobiotic transporter activity"/>
    <property type="evidence" value="ECO:0007669"/>
    <property type="project" value="UniProtKB-EC"/>
</dbReference>
<dbReference type="InterPro" id="IPR039421">
    <property type="entry name" value="Type_1_exporter"/>
</dbReference>
<dbReference type="InterPro" id="IPR027417">
    <property type="entry name" value="P-loop_NTPase"/>
</dbReference>
<keyword evidence="7" id="KW-0547">Nucleotide-binding</keyword>
<sequence length="601" mass="66930">MMDRLKPLNPYLRRYWKSLAWGGVAVILYNVLKVLVPVVIGHAIDDMGHGITQQKILFHALRLLLVAACSAVFLYITRQVIIGASREIEFDLRNDLFANLERQSPGYYNTHRTGDIMARTTNDLNAVRQLLGPAIMYSANTLVFTCAALPFMYRISPKLTFFAFVPLPAASVIVQYFGNRIHRRFERIQAMFSDISAKAQENFSGARLIRAFAQEEAEIASFETANREYIHRSLHLVRLMAMLWPTLEFVLGLSLMITLLIGGHEVVQHRITVGEFTSFNVYMVQLIWPIIAIGWVVNLFQRGTASVVRIDELLKQQPSIVDDPALLSCRPNPNTSCANLSNIPATLPQCSIHGDIRFQNLSFAYPGGLAVLHNINLNIPAGSSLAIVGPTGSGKSTLVSLIARLEDADPGMIHIDGIPIRSFPLSELRANIGFVPQETFLFSDTIRHNISFGAPRATDQQIEDSAAIAHIRTEILEFPRGFDTMVGERGITLSGGQKQRTAIARAIIRDPRVLILDDALASVDTYTEERILQGLARVMQGRTTIFISHRISTARNADQIAVLVQGRIAELGTHDELIARNGYYTSLFEKQRLEEEISVAT</sequence>
<dbReference type="PROSITE" id="PS50893">
    <property type="entry name" value="ABC_TRANSPORTER_2"/>
    <property type="match status" value="1"/>
</dbReference>
<keyword evidence="8 16" id="KW-0067">ATP-binding</keyword>
<feature type="domain" description="ABC transporter" evidence="14">
    <location>
        <begin position="356"/>
        <end position="590"/>
    </location>
</feature>
<dbReference type="RefSeq" id="WP_130423465.1">
    <property type="nucleotide sequence ID" value="NZ_SHKW01000001.1"/>
</dbReference>
<evidence type="ECO:0000256" key="2">
    <source>
        <dbReference type="ARBA" id="ARBA00006526"/>
    </source>
</evidence>
<reference evidence="16 17" key="1">
    <citation type="submission" date="2019-02" db="EMBL/GenBank/DDBJ databases">
        <title>Genomic Encyclopedia of Archaeal and Bacterial Type Strains, Phase II (KMG-II): from individual species to whole genera.</title>
        <authorList>
            <person name="Goeker M."/>
        </authorList>
    </citation>
    <scope>NUCLEOTIDE SEQUENCE [LARGE SCALE GENOMIC DNA]</scope>
    <source>
        <strain evidence="16 17">DSM 18101</strain>
    </source>
</reference>
<dbReference type="FunFam" id="3.40.50.300:FF:000221">
    <property type="entry name" value="Multidrug ABC transporter ATP-binding protein"/>
    <property type="match status" value="1"/>
</dbReference>
<feature type="transmembrane region" description="Helical" evidence="13">
    <location>
        <begin position="159"/>
        <end position="178"/>
    </location>
</feature>